<name>A0A811NN66_9POAL</name>
<protein>
    <submittedName>
        <fullName evidence="2">Uncharacterized protein</fullName>
    </submittedName>
</protein>
<gene>
    <name evidence="2" type="ORF">NCGR_LOCUS16554</name>
</gene>
<feature type="compositionally biased region" description="Basic and acidic residues" evidence="1">
    <location>
        <begin position="45"/>
        <end position="62"/>
    </location>
</feature>
<feature type="region of interest" description="Disordered" evidence="1">
    <location>
        <begin position="109"/>
        <end position="146"/>
    </location>
</feature>
<evidence type="ECO:0000313" key="3">
    <source>
        <dbReference type="Proteomes" id="UP000604825"/>
    </source>
</evidence>
<proteinExistence type="predicted"/>
<accession>A0A811NN66</accession>
<dbReference type="Proteomes" id="UP000604825">
    <property type="component" value="Unassembled WGS sequence"/>
</dbReference>
<feature type="region of interest" description="Disordered" evidence="1">
    <location>
        <begin position="45"/>
        <end position="67"/>
    </location>
</feature>
<dbReference type="AlphaFoldDB" id="A0A811NN66"/>
<keyword evidence="3" id="KW-1185">Reference proteome</keyword>
<sequence length="408" mass="44117">MARRACTREWAQLGLRRTKALWPRALAALAAVLWGTEAGEGYLRGTERPRRARDEEGGGARRDRGKARLRQLARMAMASVFRGLRHGFGGRDHGRGRDSKRRLVFPLVGAGASRTRQQGSEQQTRATAWAQHSGSGKDTSGADAQAWQHGRPGAEEQCERQEHACKGLGHHHLISYLTPVPDQLRQRLLSSQRLGMAVAEHDGPDADASPAQLLTGVEQPAAEQQLRPRLQQRRLEQRHLLPDELVDAVVRLQLLPPAQRLTVPVLHPRSPPPLESVASSARIASGARMPVAPHRGGARGLLHLLAHLRSRPAAATRIHAVEAAGPRLRAGFGWGPAASSSGVQRCFAILRCSGLPSPPDAAAQHLEAGEICRRAPQAAAPPIVARKHPHAAMVDDGVMEKGIRALQG</sequence>
<evidence type="ECO:0000313" key="2">
    <source>
        <dbReference type="EMBL" id="CAD6224248.1"/>
    </source>
</evidence>
<feature type="compositionally biased region" description="Polar residues" evidence="1">
    <location>
        <begin position="114"/>
        <end position="138"/>
    </location>
</feature>
<comment type="caution">
    <text evidence="2">The sequence shown here is derived from an EMBL/GenBank/DDBJ whole genome shotgun (WGS) entry which is preliminary data.</text>
</comment>
<dbReference type="EMBL" id="CAJGYO010000004">
    <property type="protein sequence ID" value="CAD6224248.1"/>
    <property type="molecule type" value="Genomic_DNA"/>
</dbReference>
<organism evidence="2 3">
    <name type="scientific">Miscanthus lutarioriparius</name>
    <dbReference type="NCBI Taxonomy" id="422564"/>
    <lineage>
        <taxon>Eukaryota</taxon>
        <taxon>Viridiplantae</taxon>
        <taxon>Streptophyta</taxon>
        <taxon>Embryophyta</taxon>
        <taxon>Tracheophyta</taxon>
        <taxon>Spermatophyta</taxon>
        <taxon>Magnoliopsida</taxon>
        <taxon>Liliopsida</taxon>
        <taxon>Poales</taxon>
        <taxon>Poaceae</taxon>
        <taxon>PACMAD clade</taxon>
        <taxon>Panicoideae</taxon>
        <taxon>Andropogonodae</taxon>
        <taxon>Andropogoneae</taxon>
        <taxon>Saccharinae</taxon>
        <taxon>Miscanthus</taxon>
    </lineage>
</organism>
<evidence type="ECO:0000256" key="1">
    <source>
        <dbReference type="SAM" id="MobiDB-lite"/>
    </source>
</evidence>
<reference evidence="2" key="1">
    <citation type="submission" date="2020-10" db="EMBL/GenBank/DDBJ databases">
        <authorList>
            <person name="Han B."/>
            <person name="Lu T."/>
            <person name="Zhao Q."/>
            <person name="Huang X."/>
            <person name="Zhao Y."/>
        </authorList>
    </citation>
    <scope>NUCLEOTIDE SEQUENCE</scope>
</reference>